<organism evidence="1 2">
    <name type="scientific">Cirrhinus mrigala</name>
    <name type="common">Mrigala</name>
    <dbReference type="NCBI Taxonomy" id="683832"/>
    <lineage>
        <taxon>Eukaryota</taxon>
        <taxon>Metazoa</taxon>
        <taxon>Chordata</taxon>
        <taxon>Craniata</taxon>
        <taxon>Vertebrata</taxon>
        <taxon>Euteleostomi</taxon>
        <taxon>Actinopterygii</taxon>
        <taxon>Neopterygii</taxon>
        <taxon>Teleostei</taxon>
        <taxon>Ostariophysi</taxon>
        <taxon>Cypriniformes</taxon>
        <taxon>Cyprinidae</taxon>
        <taxon>Labeoninae</taxon>
        <taxon>Labeonini</taxon>
        <taxon>Cirrhinus</taxon>
    </lineage>
</organism>
<gene>
    <name evidence="1" type="ORF">M9458_009111</name>
</gene>
<protein>
    <submittedName>
        <fullName evidence="1">Uncharacterized protein</fullName>
    </submittedName>
</protein>
<name>A0ABD0RAJ0_CIRMR</name>
<proteinExistence type="predicted"/>
<accession>A0ABD0RAJ0</accession>
<feature type="non-terminal residue" evidence="1">
    <location>
        <position position="1"/>
    </location>
</feature>
<comment type="caution">
    <text evidence="1">The sequence shown here is derived from an EMBL/GenBank/DDBJ whole genome shotgun (WGS) entry which is preliminary data.</text>
</comment>
<dbReference type="Proteomes" id="UP001529510">
    <property type="component" value="Unassembled WGS sequence"/>
</dbReference>
<dbReference type="AlphaFoldDB" id="A0ABD0RAJ0"/>
<reference evidence="1 2" key="1">
    <citation type="submission" date="2024-05" db="EMBL/GenBank/DDBJ databases">
        <title>Genome sequencing and assembly of Indian major carp, Cirrhinus mrigala (Hamilton, 1822).</title>
        <authorList>
            <person name="Mohindra V."/>
            <person name="Chowdhury L.M."/>
            <person name="Lal K."/>
            <person name="Jena J.K."/>
        </authorList>
    </citation>
    <scope>NUCLEOTIDE SEQUENCE [LARGE SCALE GENOMIC DNA]</scope>
    <source>
        <strain evidence="1">CM1030</strain>
        <tissue evidence="1">Blood</tissue>
    </source>
</reference>
<evidence type="ECO:0000313" key="1">
    <source>
        <dbReference type="EMBL" id="KAL0195539.1"/>
    </source>
</evidence>
<keyword evidence="2" id="KW-1185">Reference proteome</keyword>
<dbReference type="EMBL" id="JAMKFB020000004">
    <property type="protein sequence ID" value="KAL0195539.1"/>
    <property type="molecule type" value="Genomic_DNA"/>
</dbReference>
<dbReference type="PANTHER" id="PTHR33487">
    <property type="entry name" value="CILIA- AND FLAGELLA-ASSOCIATED PROTEIN 54"/>
    <property type="match status" value="1"/>
</dbReference>
<sequence>GDVPEEVEARERMDLLFWLRCRLAVVRSLVGHIPGTVICSGADSSAEALRLLKEGLEEAEAWGDPDTKALLLLQAVQLNTNRGRPREDSASLLQ</sequence>
<feature type="non-terminal residue" evidence="1">
    <location>
        <position position="94"/>
    </location>
</feature>
<evidence type="ECO:0000313" key="2">
    <source>
        <dbReference type="Proteomes" id="UP001529510"/>
    </source>
</evidence>
<dbReference type="PANTHER" id="PTHR33487:SF1">
    <property type="entry name" value="CILIA- AND FLAGELLA-ASSOCIATED PROTEIN 54"/>
    <property type="match status" value="1"/>
</dbReference>